<evidence type="ECO:0000313" key="2">
    <source>
        <dbReference type="EMBL" id="ORZ35874.1"/>
    </source>
</evidence>
<feature type="compositionally biased region" description="Low complexity" evidence="1">
    <location>
        <begin position="101"/>
        <end position="114"/>
    </location>
</feature>
<evidence type="ECO:0000313" key="3">
    <source>
        <dbReference type="Proteomes" id="UP000193411"/>
    </source>
</evidence>
<reference evidence="2 3" key="1">
    <citation type="submission" date="2016-07" db="EMBL/GenBank/DDBJ databases">
        <title>Pervasive Adenine N6-methylation of Active Genes in Fungi.</title>
        <authorList>
            <consortium name="DOE Joint Genome Institute"/>
            <person name="Mondo S.J."/>
            <person name="Dannebaum R.O."/>
            <person name="Kuo R.C."/>
            <person name="Labutti K."/>
            <person name="Haridas S."/>
            <person name="Kuo A."/>
            <person name="Salamov A."/>
            <person name="Ahrendt S.R."/>
            <person name="Lipzen A."/>
            <person name="Sullivan W."/>
            <person name="Andreopoulos W.B."/>
            <person name="Clum A."/>
            <person name="Lindquist E."/>
            <person name="Daum C."/>
            <person name="Ramamoorthy G.K."/>
            <person name="Gryganskyi A."/>
            <person name="Culley D."/>
            <person name="Magnuson J.K."/>
            <person name="James T.Y."/>
            <person name="O'Malley M.A."/>
            <person name="Stajich J.E."/>
            <person name="Spatafora J.W."/>
            <person name="Visel A."/>
            <person name="Grigoriev I.V."/>
        </authorList>
    </citation>
    <scope>NUCLEOTIDE SEQUENCE [LARGE SCALE GENOMIC DNA]</scope>
    <source>
        <strain evidence="2 3">PL171</strain>
    </source>
</reference>
<feature type="region of interest" description="Disordered" evidence="1">
    <location>
        <begin position="101"/>
        <end position="126"/>
    </location>
</feature>
<gene>
    <name evidence="2" type="ORF">BCR44DRAFT_54585</name>
</gene>
<keyword evidence="3" id="KW-1185">Reference proteome</keyword>
<feature type="compositionally biased region" description="Low complexity" evidence="1">
    <location>
        <begin position="623"/>
        <end position="636"/>
    </location>
</feature>
<dbReference type="OrthoDB" id="5600457at2759"/>
<feature type="region of interest" description="Disordered" evidence="1">
    <location>
        <begin position="607"/>
        <end position="636"/>
    </location>
</feature>
<sequence>MSAASPTRHVHKGINMNTHLASISRLLPSSAVSSVSSSALSASAGAASAGASSQGHSHSHSHSHCVAISASAVSSSTTTVVTASAGSPTLTSSCSASIVSNASASHPHSHPQAQGHGHGHRHTPSISSFNAAACRPLPPPVIQQASPASLKHTHSNHNENHHNHRDIHHPISNTMIPLTTFPSSPSPTAIQPAALQAANAPKFSPSEHPLVIGTGPRWLHFDPDLAPTHIRVSPPIKNAQVKDHDANWQWLLLDPSSASSATPATVSIVPVPPPSGTQVLLAIANPRWYLGSKPSGELFLLNTPTTMTVWTVKLLPNHRDFVLVSTAHSTLLSASDSSLALLPSTPLADLPSAADISPQLASSLPSATVFHAHLIPPHVFDPTRQPLVQPEVQKPQRALIRGNSNASSLHRGGGGGRRAGYPASNRQASPDRRRPNRPGAPLPPSQPQGPPTIITAPVALLTTDKRAICKRPTLASHAAGRRQIVGIAASSAKPTSPTASTTTSVDPMEYYVGKTTRKEVGNAKKNKAELVAFFYVHVAEPKYPPKNKHAPGGEGAHPVAPAATEGNMNLTGATAVGLLSPILSDAVLKPPAAGPPELPPIRVHGHAHKNSMHSMSKQPPAPAHAAPRTPAPATAAQRTPIGFRAGAPLDTAKCAGRKYLLVAADTRNYLALDPMTGRLLEVVPTTNSDTVLWTYHQLPSSPLSLALCHVASGMYLTVSSSSSKFRGQRLAAHADAGAGAGPAMLSSAQALKLYVPPALPQAVNALHARPPPNRMLVFSVALCATSLVSASAAIANALLNYSRTTGHAGGAAPPPSSATKAGQMLETVDAQAGMHYDHDHGQVLATGGEHECQAHGDTLHGDHASQGGQFALSSDWHHNEHAGADHFHGHAHLDHGHFGAEGAATNWWDGGAHDWVGGSGGMDDGGAGMLMGGMFG</sequence>
<accession>A0A1Y2HPJ2</accession>
<comment type="caution">
    <text evidence="2">The sequence shown here is derived from an EMBL/GenBank/DDBJ whole genome shotgun (WGS) entry which is preliminary data.</text>
</comment>
<dbReference type="Proteomes" id="UP000193411">
    <property type="component" value="Unassembled WGS sequence"/>
</dbReference>
<protein>
    <submittedName>
        <fullName evidence="2">Uncharacterized protein</fullName>
    </submittedName>
</protein>
<evidence type="ECO:0000256" key="1">
    <source>
        <dbReference type="SAM" id="MobiDB-lite"/>
    </source>
</evidence>
<dbReference type="EMBL" id="MCFL01000020">
    <property type="protein sequence ID" value="ORZ35874.1"/>
    <property type="molecule type" value="Genomic_DNA"/>
</dbReference>
<dbReference type="AlphaFoldDB" id="A0A1Y2HPJ2"/>
<feature type="compositionally biased region" description="Pro residues" evidence="1">
    <location>
        <begin position="438"/>
        <end position="450"/>
    </location>
</feature>
<name>A0A1Y2HPJ2_9FUNG</name>
<feature type="region of interest" description="Disordered" evidence="1">
    <location>
        <begin position="394"/>
        <end position="453"/>
    </location>
</feature>
<organism evidence="2 3">
    <name type="scientific">Catenaria anguillulae PL171</name>
    <dbReference type="NCBI Taxonomy" id="765915"/>
    <lineage>
        <taxon>Eukaryota</taxon>
        <taxon>Fungi</taxon>
        <taxon>Fungi incertae sedis</taxon>
        <taxon>Blastocladiomycota</taxon>
        <taxon>Blastocladiomycetes</taxon>
        <taxon>Blastocladiales</taxon>
        <taxon>Catenariaceae</taxon>
        <taxon>Catenaria</taxon>
    </lineage>
</organism>
<proteinExistence type="predicted"/>